<dbReference type="Gene3D" id="1.10.10.10">
    <property type="entry name" value="Winged helix-like DNA-binding domain superfamily/Winged helix DNA-binding domain"/>
    <property type="match status" value="1"/>
</dbReference>
<evidence type="ECO:0000256" key="2">
    <source>
        <dbReference type="ARBA" id="ARBA00023015"/>
    </source>
</evidence>
<gene>
    <name evidence="6" type="ORF">NDK43_19280</name>
</gene>
<evidence type="ECO:0000256" key="3">
    <source>
        <dbReference type="ARBA" id="ARBA00023125"/>
    </source>
</evidence>
<keyword evidence="4" id="KW-0804">Transcription</keyword>
<dbReference type="InterPro" id="IPR050950">
    <property type="entry name" value="HTH-type_LysR_regulators"/>
</dbReference>
<dbReference type="EMBL" id="JAMQCR010000001">
    <property type="protein sequence ID" value="MCM2534110.1"/>
    <property type="molecule type" value="Genomic_DNA"/>
</dbReference>
<keyword evidence="3" id="KW-0238">DNA-binding</keyword>
<proteinExistence type="inferred from homology"/>
<dbReference type="Gene3D" id="3.40.190.290">
    <property type="match status" value="1"/>
</dbReference>
<dbReference type="InterPro" id="IPR005119">
    <property type="entry name" value="LysR_subst-bd"/>
</dbReference>
<evidence type="ECO:0000256" key="1">
    <source>
        <dbReference type="ARBA" id="ARBA00009437"/>
    </source>
</evidence>
<keyword evidence="7" id="KW-1185">Reference proteome</keyword>
<dbReference type="Pfam" id="PF00126">
    <property type="entry name" value="HTH_1"/>
    <property type="match status" value="1"/>
</dbReference>
<name>A0ABT0WDH9_9BACI</name>
<evidence type="ECO:0000313" key="6">
    <source>
        <dbReference type="EMBL" id="MCM2534110.1"/>
    </source>
</evidence>
<dbReference type="InterPro" id="IPR000847">
    <property type="entry name" value="LysR_HTH_N"/>
</dbReference>
<evidence type="ECO:0000313" key="7">
    <source>
        <dbReference type="Proteomes" id="UP001523262"/>
    </source>
</evidence>
<evidence type="ECO:0000256" key="4">
    <source>
        <dbReference type="ARBA" id="ARBA00023163"/>
    </source>
</evidence>
<keyword evidence="2" id="KW-0805">Transcription regulation</keyword>
<dbReference type="PANTHER" id="PTHR30419:SF28">
    <property type="entry name" value="HTH-TYPE TRANSCRIPTIONAL REGULATOR BSDA"/>
    <property type="match status" value="1"/>
</dbReference>
<dbReference type="CDD" id="cd08434">
    <property type="entry name" value="PBP2_GltC_like"/>
    <property type="match status" value="1"/>
</dbReference>
<comment type="caution">
    <text evidence="6">The sequence shown here is derived from an EMBL/GenBank/DDBJ whole genome shotgun (WGS) entry which is preliminary data.</text>
</comment>
<dbReference type="PANTHER" id="PTHR30419">
    <property type="entry name" value="HTH-TYPE TRANSCRIPTIONAL REGULATOR YBHD"/>
    <property type="match status" value="1"/>
</dbReference>
<accession>A0ABT0WDH9</accession>
<dbReference type="InterPro" id="IPR036390">
    <property type="entry name" value="WH_DNA-bd_sf"/>
</dbReference>
<dbReference type="SUPFAM" id="SSF53850">
    <property type="entry name" value="Periplasmic binding protein-like II"/>
    <property type="match status" value="1"/>
</dbReference>
<protein>
    <submittedName>
        <fullName evidence="6">LysR family transcriptional regulator</fullName>
    </submittedName>
</protein>
<dbReference type="SUPFAM" id="SSF46785">
    <property type="entry name" value="Winged helix' DNA-binding domain"/>
    <property type="match status" value="1"/>
</dbReference>
<evidence type="ECO:0000259" key="5">
    <source>
        <dbReference type="PROSITE" id="PS50931"/>
    </source>
</evidence>
<dbReference type="Proteomes" id="UP001523262">
    <property type="component" value="Unassembled WGS sequence"/>
</dbReference>
<dbReference type="Pfam" id="PF03466">
    <property type="entry name" value="LysR_substrate"/>
    <property type="match status" value="1"/>
</dbReference>
<dbReference type="PROSITE" id="PS50931">
    <property type="entry name" value="HTH_LYSR"/>
    <property type="match status" value="1"/>
</dbReference>
<comment type="similarity">
    <text evidence="1">Belongs to the LysR transcriptional regulatory family.</text>
</comment>
<organism evidence="6 7">
    <name type="scientific">Neobacillus pocheonensis</name>
    <dbReference type="NCBI Taxonomy" id="363869"/>
    <lineage>
        <taxon>Bacteria</taxon>
        <taxon>Bacillati</taxon>
        <taxon>Bacillota</taxon>
        <taxon>Bacilli</taxon>
        <taxon>Bacillales</taxon>
        <taxon>Bacillaceae</taxon>
        <taxon>Neobacillus</taxon>
    </lineage>
</organism>
<dbReference type="PRINTS" id="PR00039">
    <property type="entry name" value="HTHLYSR"/>
</dbReference>
<feature type="domain" description="HTH lysR-type" evidence="5">
    <location>
        <begin position="1"/>
        <end position="58"/>
    </location>
</feature>
<dbReference type="InterPro" id="IPR036388">
    <property type="entry name" value="WH-like_DNA-bd_sf"/>
</dbReference>
<reference evidence="6 7" key="1">
    <citation type="submission" date="2022-06" db="EMBL/GenBank/DDBJ databases">
        <authorList>
            <person name="Jeon C.O."/>
        </authorList>
    </citation>
    <scope>NUCLEOTIDE SEQUENCE [LARGE SCALE GENOMIC DNA]</scope>
    <source>
        <strain evidence="6 7">KCTC 13943</strain>
    </source>
</reference>
<sequence length="292" mass="33378">MEWQQFEYFQTLARMQHVTHAAEALSISQSALSRSIARFEDEIGVPLFERQGRSIRLNKYGHIFLKSVDSMMKEFYKGKQEIQDLLDPEQGEVSLGFLHTLSTSHIPDLLASFRACYPKINFRLGQGPSHNLIDQLQLGEFDLCLIAPMEIKSPIVWRQLWNEELFVIVPKDHKYANRKNITLEEIADESFIHLKEGFSLRITFEQLFKEEGITPNITFEGEEADTVAGLVAAGLGISILPNLKGTDQSKISQIPINSKQCQRTIGIAWMEGRYLSPATQKFKKFVLDHSYN</sequence>